<evidence type="ECO:0000313" key="2">
    <source>
        <dbReference type="Proteomes" id="UP000177785"/>
    </source>
</evidence>
<dbReference type="AlphaFoldDB" id="A0A1G2G5R9"/>
<proteinExistence type="predicted"/>
<sequence length="312" mass="33522">MGGTSAITNDHRDLLQVADYYPFGSLRFNSQYAEFNERKKFTGYEYDSSTGLNYAGARYQQPSEGRFVSQDPLFIDSPERFLSDPQQMNAYAYARNNPLRYVDPNGEEISLAGIQKQLDSIKSQALAIQQQISQLQTSVGTAVNNYSQGSGVANRAVDVLTRDRTAAYVAGGVGVAAAGGAGIIAGGAALGIQSLQTAGYSCLALCPKASDLIGQNYGSLGTVIQNAPGVIRGFNHDGTYHGLDQIISRGVSPQALLNTVRDPLVSFSSRFDRVGYLSREAHVVLDKTGQVVTAWTNNQFGSTITNILNNIK</sequence>
<reference evidence="1 2" key="1">
    <citation type="journal article" date="2016" name="Nat. Commun.">
        <title>Thousands of microbial genomes shed light on interconnected biogeochemical processes in an aquifer system.</title>
        <authorList>
            <person name="Anantharaman K."/>
            <person name="Brown C.T."/>
            <person name="Hug L.A."/>
            <person name="Sharon I."/>
            <person name="Castelle C.J."/>
            <person name="Probst A.J."/>
            <person name="Thomas B.C."/>
            <person name="Singh A."/>
            <person name="Wilkins M.J."/>
            <person name="Karaoz U."/>
            <person name="Brodie E.L."/>
            <person name="Williams K.H."/>
            <person name="Hubbard S.S."/>
            <person name="Banfield J.F."/>
        </authorList>
    </citation>
    <scope>NUCLEOTIDE SEQUENCE [LARGE SCALE GENOMIC DNA]</scope>
</reference>
<comment type="caution">
    <text evidence="1">The sequence shown here is derived from an EMBL/GenBank/DDBJ whole genome shotgun (WGS) entry which is preliminary data.</text>
</comment>
<dbReference type="PANTHER" id="PTHR32305">
    <property type="match status" value="1"/>
</dbReference>
<protein>
    <recommendedName>
        <fullName evidence="3">RHS repeat-associated core domain-containing protein</fullName>
    </recommendedName>
</protein>
<organism evidence="1 2">
    <name type="scientific">Candidatus Ryanbacteria bacterium RIFCSPHIGHO2_01_FULL_48_27</name>
    <dbReference type="NCBI Taxonomy" id="1802115"/>
    <lineage>
        <taxon>Bacteria</taxon>
        <taxon>Candidatus Ryaniibacteriota</taxon>
    </lineage>
</organism>
<accession>A0A1G2G5R9</accession>
<dbReference type="Proteomes" id="UP000177785">
    <property type="component" value="Unassembled WGS sequence"/>
</dbReference>
<dbReference type="NCBIfam" id="TIGR03696">
    <property type="entry name" value="Rhs_assc_core"/>
    <property type="match status" value="1"/>
</dbReference>
<dbReference type="PANTHER" id="PTHR32305:SF17">
    <property type="entry name" value="TRNA NUCLEASE WAPA"/>
    <property type="match status" value="1"/>
</dbReference>
<name>A0A1G2G5R9_9BACT</name>
<dbReference type="STRING" id="1802115.A2756_01195"/>
<dbReference type="InterPro" id="IPR022385">
    <property type="entry name" value="Rhs_assc_core"/>
</dbReference>
<gene>
    <name evidence="1" type="ORF">A2756_01195</name>
</gene>
<dbReference type="EMBL" id="MHNL01000007">
    <property type="protein sequence ID" value="OGZ45221.1"/>
    <property type="molecule type" value="Genomic_DNA"/>
</dbReference>
<evidence type="ECO:0008006" key="3">
    <source>
        <dbReference type="Google" id="ProtNLM"/>
    </source>
</evidence>
<dbReference type="InterPro" id="IPR050708">
    <property type="entry name" value="T6SS_VgrG/RHS"/>
</dbReference>
<dbReference type="Gene3D" id="2.180.10.10">
    <property type="entry name" value="RHS repeat-associated core"/>
    <property type="match status" value="1"/>
</dbReference>
<evidence type="ECO:0000313" key="1">
    <source>
        <dbReference type="EMBL" id="OGZ45221.1"/>
    </source>
</evidence>